<evidence type="ECO:0000313" key="1">
    <source>
        <dbReference type="EMBL" id="KAH7856391.1"/>
    </source>
</evidence>
<name>A0ACB7YSJ9_9ERIC</name>
<comment type="caution">
    <text evidence="1">The sequence shown here is derived from an EMBL/GenBank/DDBJ whole genome shotgun (WGS) entry which is preliminary data.</text>
</comment>
<accession>A0ACB7YSJ9</accession>
<dbReference type="EMBL" id="CM037153">
    <property type="protein sequence ID" value="KAH7856391.1"/>
    <property type="molecule type" value="Genomic_DNA"/>
</dbReference>
<keyword evidence="2" id="KW-1185">Reference proteome</keyword>
<dbReference type="Proteomes" id="UP000828048">
    <property type="component" value="Chromosome 3"/>
</dbReference>
<sequence>MISTIDNDSNGQTPLQSGLNKLTSSMRKLGIFVAFLVFLVLLIRYFDRNIKDENGNTEYNCSKTKPGDIINSVIGIIAAAVNIVDIGIPKRLPLAVTLTLAYSKKCMMSDHAMILNLSALETMGSVTTICTDKSGMLTLNEMKVKKFWLGQDFVNGNSSSSIATSVVELLRQGVGLNTTSLVYKNIPVSPMEKAIHSWAVLELNLDKERLMQSCEILHVEAFNSKKKRNDILMRKRGENTMNMHWKGAAGIVLAMCSNYYDVSGNVKVLNDFERKNFDG</sequence>
<gene>
    <name evidence="1" type="ORF">Vadar_000835</name>
</gene>
<proteinExistence type="predicted"/>
<organism evidence="1 2">
    <name type="scientific">Vaccinium darrowii</name>
    <dbReference type="NCBI Taxonomy" id="229202"/>
    <lineage>
        <taxon>Eukaryota</taxon>
        <taxon>Viridiplantae</taxon>
        <taxon>Streptophyta</taxon>
        <taxon>Embryophyta</taxon>
        <taxon>Tracheophyta</taxon>
        <taxon>Spermatophyta</taxon>
        <taxon>Magnoliopsida</taxon>
        <taxon>eudicotyledons</taxon>
        <taxon>Gunneridae</taxon>
        <taxon>Pentapetalae</taxon>
        <taxon>asterids</taxon>
        <taxon>Ericales</taxon>
        <taxon>Ericaceae</taxon>
        <taxon>Vaccinioideae</taxon>
        <taxon>Vaccinieae</taxon>
        <taxon>Vaccinium</taxon>
    </lineage>
</organism>
<reference evidence="1 2" key="1">
    <citation type="journal article" date="2021" name="Hortic Res">
        <title>High-quality reference genome and annotation aids understanding of berry development for evergreen blueberry (Vaccinium darrowii).</title>
        <authorList>
            <person name="Yu J."/>
            <person name="Hulse-Kemp A.M."/>
            <person name="Babiker E."/>
            <person name="Staton M."/>
        </authorList>
    </citation>
    <scope>NUCLEOTIDE SEQUENCE [LARGE SCALE GENOMIC DNA]</scope>
    <source>
        <strain evidence="2">cv. NJ 8807/NJ 8810</strain>
        <tissue evidence="1">Young leaf</tissue>
    </source>
</reference>
<evidence type="ECO:0000313" key="2">
    <source>
        <dbReference type="Proteomes" id="UP000828048"/>
    </source>
</evidence>
<protein>
    <submittedName>
        <fullName evidence="1">Uncharacterized protein</fullName>
    </submittedName>
</protein>